<comment type="caution">
    <text evidence="1">The sequence shown here is derived from an EMBL/GenBank/DDBJ whole genome shotgun (WGS) entry which is preliminary data.</text>
</comment>
<keyword evidence="2" id="KW-1185">Reference proteome</keyword>
<accession>A0ACC1H6R4</accession>
<sequence>EEYIERSKTYRDAVAQEGSRFICDGQTILIHSYSRAVMCLLKKAADQNKRFQVYVTESRPDSSGVHAAEELAAYDIPTKVILDTTVGYIIEKVDLVLVGAEGVVENGGLINKVGLECNQRAK</sequence>
<keyword evidence="1" id="KW-0396">Initiation factor</keyword>
<proteinExistence type="predicted"/>
<gene>
    <name evidence="1" type="primary">GCN3_2</name>
    <name evidence="1" type="ORF">EV182_008185</name>
</gene>
<dbReference type="EMBL" id="JAMZIH010009242">
    <property type="protein sequence ID" value="KAJ1670475.1"/>
    <property type="molecule type" value="Genomic_DNA"/>
</dbReference>
<keyword evidence="1" id="KW-0648">Protein biosynthesis</keyword>
<reference evidence="1" key="1">
    <citation type="submission" date="2022-06" db="EMBL/GenBank/DDBJ databases">
        <title>Phylogenomic reconstructions and comparative analyses of Kickxellomycotina fungi.</title>
        <authorList>
            <person name="Reynolds N.K."/>
            <person name="Stajich J.E."/>
            <person name="Barry K."/>
            <person name="Grigoriev I.V."/>
            <person name="Crous P."/>
            <person name="Smith M.E."/>
        </authorList>
    </citation>
    <scope>NUCLEOTIDE SEQUENCE</scope>
    <source>
        <strain evidence="1">RSA 2271</strain>
    </source>
</reference>
<protein>
    <submittedName>
        <fullName evidence="1">Translation initiation factor eIF-2B subunit alpha</fullName>
    </submittedName>
</protein>
<evidence type="ECO:0000313" key="1">
    <source>
        <dbReference type="EMBL" id="KAJ1670475.1"/>
    </source>
</evidence>
<evidence type="ECO:0000313" key="2">
    <source>
        <dbReference type="Proteomes" id="UP001145114"/>
    </source>
</evidence>
<organism evidence="1 2">
    <name type="scientific">Spiromyces aspiralis</name>
    <dbReference type="NCBI Taxonomy" id="68401"/>
    <lineage>
        <taxon>Eukaryota</taxon>
        <taxon>Fungi</taxon>
        <taxon>Fungi incertae sedis</taxon>
        <taxon>Zoopagomycota</taxon>
        <taxon>Kickxellomycotina</taxon>
        <taxon>Kickxellomycetes</taxon>
        <taxon>Kickxellales</taxon>
        <taxon>Kickxellaceae</taxon>
        <taxon>Spiromyces</taxon>
    </lineage>
</organism>
<name>A0ACC1H6R4_9FUNG</name>
<feature type="non-terminal residue" evidence="1">
    <location>
        <position position="1"/>
    </location>
</feature>
<dbReference type="Proteomes" id="UP001145114">
    <property type="component" value="Unassembled WGS sequence"/>
</dbReference>